<feature type="non-terminal residue" evidence="2">
    <location>
        <position position="123"/>
    </location>
</feature>
<evidence type="ECO:0000313" key="4">
    <source>
        <dbReference type="Proteomes" id="UP000014760"/>
    </source>
</evidence>
<dbReference type="EnsemblMetazoa" id="CapteT27547">
    <property type="protein sequence ID" value="CapteP27547"/>
    <property type="gene ID" value="CapteG27547"/>
</dbReference>
<dbReference type="InterPro" id="IPR036397">
    <property type="entry name" value="RNaseH_sf"/>
</dbReference>
<dbReference type="InterPro" id="IPR050951">
    <property type="entry name" value="Retrovirus_Pol_polyprotein"/>
</dbReference>
<feature type="compositionally biased region" description="Basic and acidic residues" evidence="1">
    <location>
        <begin position="44"/>
        <end position="77"/>
    </location>
</feature>
<dbReference type="Proteomes" id="UP000014760">
    <property type="component" value="Unassembled WGS sequence"/>
</dbReference>
<protein>
    <recommendedName>
        <fullName evidence="5">Integrase catalytic domain-containing protein</fullName>
    </recommendedName>
</protein>
<reference evidence="2 4" key="2">
    <citation type="journal article" date="2013" name="Nature">
        <title>Insights into bilaterian evolution from three spiralian genomes.</title>
        <authorList>
            <person name="Simakov O."/>
            <person name="Marletaz F."/>
            <person name="Cho S.J."/>
            <person name="Edsinger-Gonzales E."/>
            <person name="Havlak P."/>
            <person name="Hellsten U."/>
            <person name="Kuo D.H."/>
            <person name="Larsson T."/>
            <person name="Lv J."/>
            <person name="Arendt D."/>
            <person name="Savage R."/>
            <person name="Osoegawa K."/>
            <person name="de Jong P."/>
            <person name="Grimwood J."/>
            <person name="Chapman J.A."/>
            <person name="Shapiro H."/>
            <person name="Aerts A."/>
            <person name="Otillar R.P."/>
            <person name="Terry A.Y."/>
            <person name="Boore J.L."/>
            <person name="Grigoriev I.V."/>
            <person name="Lindberg D.R."/>
            <person name="Seaver E.C."/>
            <person name="Weisblat D.A."/>
            <person name="Putnam N.H."/>
            <person name="Rokhsar D.S."/>
        </authorList>
    </citation>
    <scope>NUCLEOTIDE SEQUENCE</scope>
    <source>
        <strain evidence="2 4">I ESC-2004</strain>
    </source>
</reference>
<dbReference type="HOGENOM" id="CLU_2078854_0_0_1"/>
<feature type="non-terminal residue" evidence="2">
    <location>
        <position position="1"/>
    </location>
</feature>
<feature type="region of interest" description="Disordered" evidence="1">
    <location>
        <begin position="37"/>
        <end position="89"/>
    </location>
</feature>
<sequence length="123" mass="14119">KEWNEELQNFLLQYRTTQHTVTGITPAEKLMGRQLRNKMPSYRLTKDQLTKEEKTAENHEREKLRKLRSQEDADRSRSATPSDIAPGDVVLAKDMHRANKLAPTFEPTPYTVAARNGNAVTLQ</sequence>
<evidence type="ECO:0008006" key="5">
    <source>
        <dbReference type="Google" id="ProtNLM"/>
    </source>
</evidence>
<dbReference type="PANTHER" id="PTHR37984:SF11">
    <property type="entry name" value="INTEGRASE CATALYTIC DOMAIN-CONTAINING PROTEIN"/>
    <property type="match status" value="1"/>
</dbReference>
<evidence type="ECO:0000313" key="3">
    <source>
        <dbReference type="EnsemblMetazoa" id="CapteP27547"/>
    </source>
</evidence>
<accession>R7UXK2</accession>
<dbReference type="STRING" id="283909.R7UXK2"/>
<reference evidence="4" key="1">
    <citation type="submission" date="2012-12" db="EMBL/GenBank/DDBJ databases">
        <authorList>
            <person name="Hellsten U."/>
            <person name="Grimwood J."/>
            <person name="Chapman J.A."/>
            <person name="Shapiro H."/>
            <person name="Aerts A."/>
            <person name="Otillar R.P."/>
            <person name="Terry A.Y."/>
            <person name="Boore J.L."/>
            <person name="Simakov O."/>
            <person name="Marletaz F."/>
            <person name="Cho S.-J."/>
            <person name="Edsinger-Gonzales E."/>
            <person name="Havlak P."/>
            <person name="Kuo D.-H."/>
            <person name="Larsson T."/>
            <person name="Lv J."/>
            <person name="Arendt D."/>
            <person name="Savage R."/>
            <person name="Osoegawa K."/>
            <person name="de Jong P."/>
            <person name="Lindberg D.R."/>
            <person name="Seaver E.C."/>
            <person name="Weisblat D.A."/>
            <person name="Putnam N.H."/>
            <person name="Grigoriev I.V."/>
            <person name="Rokhsar D.S."/>
        </authorList>
    </citation>
    <scope>NUCLEOTIDE SEQUENCE</scope>
    <source>
        <strain evidence="4">I ESC-2004</strain>
    </source>
</reference>
<proteinExistence type="predicted"/>
<dbReference type="EMBL" id="AMQN01020159">
    <property type="status" value="NOT_ANNOTATED_CDS"/>
    <property type="molecule type" value="Genomic_DNA"/>
</dbReference>
<gene>
    <name evidence="2" type="ORF">CAPTEDRAFT_27547</name>
</gene>
<dbReference type="GO" id="GO:0003676">
    <property type="term" value="F:nucleic acid binding"/>
    <property type="evidence" value="ECO:0007669"/>
    <property type="project" value="InterPro"/>
</dbReference>
<evidence type="ECO:0000256" key="1">
    <source>
        <dbReference type="SAM" id="MobiDB-lite"/>
    </source>
</evidence>
<dbReference type="EMBL" id="KB296788">
    <property type="protein sequence ID" value="ELU11313.1"/>
    <property type="molecule type" value="Genomic_DNA"/>
</dbReference>
<name>R7UXK2_CAPTE</name>
<organism evidence="2">
    <name type="scientific">Capitella teleta</name>
    <name type="common">Polychaete worm</name>
    <dbReference type="NCBI Taxonomy" id="283909"/>
    <lineage>
        <taxon>Eukaryota</taxon>
        <taxon>Metazoa</taxon>
        <taxon>Spiralia</taxon>
        <taxon>Lophotrochozoa</taxon>
        <taxon>Annelida</taxon>
        <taxon>Polychaeta</taxon>
        <taxon>Sedentaria</taxon>
        <taxon>Scolecida</taxon>
        <taxon>Capitellidae</taxon>
        <taxon>Capitella</taxon>
    </lineage>
</organism>
<evidence type="ECO:0000313" key="2">
    <source>
        <dbReference type="EMBL" id="ELU11313.1"/>
    </source>
</evidence>
<dbReference type="OMA" id="YNIRDKL"/>
<keyword evidence="4" id="KW-1185">Reference proteome</keyword>
<reference evidence="3" key="3">
    <citation type="submission" date="2015-06" db="UniProtKB">
        <authorList>
            <consortium name="EnsemblMetazoa"/>
        </authorList>
    </citation>
    <scope>IDENTIFICATION</scope>
</reference>
<dbReference type="Gene3D" id="3.30.420.10">
    <property type="entry name" value="Ribonuclease H-like superfamily/Ribonuclease H"/>
    <property type="match status" value="1"/>
</dbReference>
<dbReference type="PANTHER" id="PTHR37984">
    <property type="entry name" value="PROTEIN CBG26694"/>
    <property type="match status" value="1"/>
</dbReference>
<dbReference type="OrthoDB" id="6287653at2759"/>
<dbReference type="AlphaFoldDB" id="R7UXK2"/>